<accession>A0A7C3DV88</accession>
<name>A0A7C3DV88_MEIRU</name>
<proteinExistence type="predicted"/>
<keyword evidence="2" id="KW-0472">Membrane</keyword>
<gene>
    <name evidence="3" type="ORF">ENS82_12725</name>
</gene>
<protein>
    <submittedName>
        <fullName evidence="3">Uncharacterized protein</fullName>
    </submittedName>
</protein>
<reference evidence="3" key="1">
    <citation type="journal article" date="2020" name="mSystems">
        <title>Genome- and Community-Level Interaction Insights into Carbon Utilization and Element Cycling Functions of Hydrothermarchaeota in Hydrothermal Sediment.</title>
        <authorList>
            <person name="Zhou Z."/>
            <person name="Liu Y."/>
            <person name="Xu W."/>
            <person name="Pan J."/>
            <person name="Luo Z.H."/>
            <person name="Li M."/>
        </authorList>
    </citation>
    <scope>NUCLEOTIDE SEQUENCE [LARGE SCALE GENOMIC DNA]</scope>
    <source>
        <strain evidence="3">SpSt-524</strain>
    </source>
</reference>
<comment type="caution">
    <text evidence="3">The sequence shown here is derived from an EMBL/GenBank/DDBJ whole genome shotgun (WGS) entry which is preliminary data.</text>
</comment>
<evidence type="ECO:0000256" key="1">
    <source>
        <dbReference type="SAM" id="Coils"/>
    </source>
</evidence>
<organism evidence="3">
    <name type="scientific">Meiothermus ruber</name>
    <dbReference type="NCBI Taxonomy" id="277"/>
    <lineage>
        <taxon>Bacteria</taxon>
        <taxon>Thermotogati</taxon>
        <taxon>Deinococcota</taxon>
        <taxon>Deinococci</taxon>
        <taxon>Thermales</taxon>
        <taxon>Thermaceae</taxon>
        <taxon>Meiothermus</taxon>
    </lineage>
</organism>
<keyword evidence="2" id="KW-0812">Transmembrane</keyword>
<keyword evidence="2" id="KW-1133">Transmembrane helix</keyword>
<dbReference type="AlphaFoldDB" id="A0A7C3DV88"/>
<feature type="transmembrane region" description="Helical" evidence="2">
    <location>
        <begin position="57"/>
        <end position="78"/>
    </location>
</feature>
<evidence type="ECO:0000256" key="2">
    <source>
        <dbReference type="SAM" id="Phobius"/>
    </source>
</evidence>
<evidence type="ECO:0000313" key="3">
    <source>
        <dbReference type="EMBL" id="HFG21553.1"/>
    </source>
</evidence>
<dbReference type="EMBL" id="DSWI01000031">
    <property type="protein sequence ID" value="HFG21553.1"/>
    <property type="molecule type" value="Genomic_DNA"/>
</dbReference>
<sequence length="108" mass="12539">MERLDRIEAQLDDVREELRGLRLAQVVTGQELQHTLKDLREAIDQLRRLPPPPRRRLWLAFAIGLLGFGLGFTAHWRISQLEEARYVQFVLPPRAPLQNLQQPAPGRD</sequence>
<feature type="coiled-coil region" evidence="1">
    <location>
        <begin position="4"/>
        <end position="49"/>
    </location>
</feature>
<keyword evidence="1" id="KW-0175">Coiled coil</keyword>